<sequence length="484" mass="52333">MSARSADTARERGRTVTALLAASATTPSNPWSRSHKSRSFNDNSNNIRGGSYAVGYRRPTTTDPAADDQTTTTDCGETTLGDGDDDLVRVVDRLLSSKGQDEGDSLDLCSSTWQSVETMARALATGQSVVSTISRCYRLPGLGRNNSGPQVAEAVRCKARRAGTEAMHSLLLSGRFAAKALAIFRRLGQAPLTHPDSFFINSSKLPEAAKALDPGLDDATIRAWMKANGFEQQARPQPDSLEALSWTEYRQALSELCPAFRRHGISPTTSTERNTAVSTPIDTKHIGNGGGSGGLALSASCPSFTDHDPWEAAVDRTPACPSPARPRRRAGLEDDGDTHAVGGRLGNCPPRSPGADSYGVLRRKRHAAVSLDYEAITRERPQVMPPLDPSILVDHIKAQGRRDRKNPGGEEGGRSSLWTLSTHERLLKIPLEKEQVLRCSGRRLLLRIGFDIDGGGLFSTPHFLAERARRFDNATALCVVRQST</sequence>
<name>D8LHW1_ECTSI</name>
<dbReference type="AlphaFoldDB" id="D8LHW1"/>
<evidence type="ECO:0000256" key="1">
    <source>
        <dbReference type="SAM" id="MobiDB-lite"/>
    </source>
</evidence>
<proteinExistence type="predicted"/>
<organism evidence="2 3">
    <name type="scientific">Ectocarpus siliculosus</name>
    <name type="common">Brown alga</name>
    <name type="synonym">Conferva siliculosa</name>
    <dbReference type="NCBI Taxonomy" id="2880"/>
    <lineage>
        <taxon>Eukaryota</taxon>
        <taxon>Sar</taxon>
        <taxon>Stramenopiles</taxon>
        <taxon>Ochrophyta</taxon>
        <taxon>PX clade</taxon>
        <taxon>Phaeophyceae</taxon>
        <taxon>Ectocarpales</taxon>
        <taxon>Ectocarpaceae</taxon>
        <taxon>Ectocarpus</taxon>
    </lineage>
</organism>
<feature type="compositionally biased region" description="Polar residues" evidence="1">
    <location>
        <begin position="266"/>
        <end position="281"/>
    </location>
</feature>
<feature type="compositionally biased region" description="Low complexity" evidence="1">
    <location>
        <begin position="59"/>
        <end position="81"/>
    </location>
</feature>
<gene>
    <name evidence="2" type="ORF">Esi_0020_0088</name>
</gene>
<feature type="region of interest" description="Disordered" evidence="1">
    <location>
        <begin position="20"/>
        <end position="81"/>
    </location>
</feature>
<feature type="region of interest" description="Disordered" evidence="1">
    <location>
        <begin position="315"/>
        <end position="358"/>
    </location>
</feature>
<dbReference type="OrthoDB" id="10346082at2759"/>
<dbReference type="EMBL" id="FN649738">
    <property type="protein sequence ID" value="CBN74392.1"/>
    <property type="molecule type" value="Genomic_DNA"/>
</dbReference>
<dbReference type="Proteomes" id="UP000002630">
    <property type="component" value="Linkage Group LG13"/>
</dbReference>
<protein>
    <submittedName>
        <fullName evidence="2">Uncharacterized protein</fullName>
    </submittedName>
</protein>
<feature type="region of interest" description="Disordered" evidence="1">
    <location>
        <begin position="264"/>
        <end position="288"/>
    </location>
</feature>
<reference evidence="2 3" key="1">
    <citation type="journal article" date="2010" name="Nature">
        <title>The Ectocarpus genome and the independent evolution of multicellularity in brown algae.</title>
        <authorList>
            <person name="Cock J.M."/>
            <person name="Sterck L."/>
            <person name="Rouze P."/>
            <person name="Scornet D."/>
            <person name="Allen A.E."/>
            <person name="Amoutzias G."/>
            <person name="Anthouard V."/>
            <person name="Artiguenave F."/>
            <person name="Aury J.M."/>
            <person name="Badger J.H."/>
            <person name="Beszteri B."/>
            <person name="Billiau K."/>
            <person name="Bonnet E."/>
            <person name="Bothwell J.H."/>
            <person name="Bowler C."/>
            <person name="Boyen C."/>
            <person name="Brownlee C."/>
            <person name="Carrano C.J."/>
            <person name="Charrier B."/>
            <person name="Cho G.Y."/>
            <person name="Coelho S.M."/>
            <person name="Collen J."/>
            <person name="Corre E."/>
            <person name="Da Silva C."/>
            <person name="Delage L."/>
            <person name="Delaroque N."/>
            <person name="Dittami S.M."/>
            <person name="Doulbeau S."/>
            <person name="Elias M."/>
            <person name="Farnham G."/>
            <person name="Gachon C.M."/>
            <person name="Gschloessl B."/>
            <person name="Heesch S."/>
            <person name="Jabbari K."/>
            <person name="Jubin C."/>
            <person name="Kawai H."/>
            <person name="Kimura K."/>
            <person name="Kloareg B."/>
            <person name="Kupper F.C."/>
            <person name="Lang D."/>
            <person name="Le Bail A."/>
            <person name="Leblanc C."/>
            <person name="Lerouge P."/>
            <person name="Lohr M."/>
            <person name="Lopez P.J."/>
            <person name="Martens C."/>
            <person name="Maumus F."/>
            <person name="Michel G."/>
            <person name="Miranda-Saavedra D."/>
            <person name="Morales J."/>
            <person name="Moreau H."/>
            <person name="Motomura T."/>
            <person name="Nagasato C."/>
            <person name="Napoli C.A."/>
            <person name="Nelson D.R."/>
            <person name="Nyvall-Collen P."/>
            <person name="Peters A.F."/>
            <person name="Pommier C."/>
            <person name="Potin P."/>
            <person name="Poulain J."/>
            <person name="Quesneville H."/>
            <person name="Read B."/>
            <person name="Rensing S.A."/>
            <person name="Ritter A."/>
            <person name="Rousvoal S."/>
            <person name="Samanta M."/>
            <person name="Samson G."/>
            <person name="Schroeder D.C."/>
            <person name="Segurens B."/>
            <person name="Strittmatter M."/>
            <person name="Tonon T."/>
            <person name="Tregear J.W."/>
            <person name="Valentin K."/>
            <person name="von Dassow P."/>
            <person name="Yamagishi T."/>
            <person name="Van de Peer Y."/>
            <person name="Wincker P."/>
        </authorList>
    </citation>
    <scope>NUCLEOTIDE SEQUENCE [LARGE SCALE GENOMIC DNA]</scope>
    <source>
        <strain evidence="3">Ec32 / CCAP1310/4</strain>
    </source>
</reference>
<evidence type="ECO:0000313" key="3">
    <source>
        <dbReference type="Proteomes" id="UP000002630"/>
    </source>
</evidence>
<accession>D8LHW1</accession>
<dbReference type="EMBL" id="FN648376">
    <property type="protein sequence ID" value="CBN74392.1"/>
    <property type="molecule type" value="Genomic_DNA"/>
</dbReference>
<keyword evidence="3" id="KW-1185">Reference proteome</keyword>
<evidence type="ECO:0000313" key="2">
    <source>
        <dbReference type="EMBL" id="CBN74392.1"/>
    </source>
</evidence>
<dbReference type="InParanoid" id="D8LHW1"/>